<feature type="compositionally biased region" description="Acidic residues" evidence="1">
    <location>
        <begin position="139"/>
        <end position="148"/>
    </location>
</feature>
<sequence>PHNMPKATNGLSNISEGLGTLKKAAQPEVNKSSAQLGHIDLSSILASRSRLKPAFEKKDRPASAHDRDPLTDIFSMIRSGVTLKKVDVDQASGERQSDVMSASTSSVFSNDARSQLHNTLLNKIGQGVRGNSPNADNDYSSDDDAFDD</sequence>
<accession>A0A0B6ZPK8</accession>
<evidence type="ECO:0000256" key="1">
    <source>
        <dbReference type="SAM" id="MobiDB-lite"/>
    </source>
</evidence>
<feature type="compositionally biased region" description="Polar residues" evidence="1">
    <location>
        <begin position="98"/>
        <end position="111"/>
    </location>
</feature>
<feature type="non-terminal residue" evidence="2">
    <location>
        <position position="1"/>
    </location>
</feature>
<dbReference type="EMBL" id="HACG01023608">
    <property type="protein sequence ID" value="CEK70473.1"/>
    <property type="molecule type" value="Transcribed_RNA"/>
</dbReference>
<gene>
    <name evidence="2" type="primary">ORF74295</name>
</gene>
<name>A0A0B6ZPK8_9EUPU</name>
<proteinExistence type="predicted"/>
<evidence type="ECO:0000313" key="2">
    <source>
        <dbReference type="EMBL" id="CEK70473.1"/>
    </source>
</evidence>
<organism evidence="2">
    <name type="scientific">Arion vulgaris</name>
    <dbReference type="NCBI Taxonomy" id="1028688"/>
    <lineage>
        <taxon>Eukaryota</taxon>
        <taxon>Metazoa</taxon>
        <taxon>Spiralia</taxon>
        <taxon>Lophotrochozoa</taxon>
        <taxon>Mollusca</taxon>
        <taxon>Gastropoda</taxon>
        <taxon>Heterobranchia</taxon>
        <taxon>Euthyneura</taxon>
        <taxon>Panpulmonata</taxon>
        <taxon>Eupulmonata</taxon>
        <taxon>Stylommatophora</taxon>
        <taxon>Helicina</taxon>
        <taxon>Arionoidea</taxon>
        <taxon>Arionidae</taxon>
        <taxon>Arion</taxon>
    </lineage>
</organism>
<protein>
    <recommendedName>
        <fullName evidence="3">WH2 domain-containing protein</fullName>
    </recommendedName>
</protein>
<dbReference type="AlphaFoldDB" id="A0A0B6ZPK8"/>
<feature type="region of interest" description="Disordered" evidence="1">
    <location>
        <begin position="89"/>
        <end position="111"/>
    </location>
</feature>
<feature type="region of interest" description="Disordered" evidence="1">
    <location>
        <begin position="124"/>
        <end position="148"/>
    </location>
</feature>
<evidence type="ECO:0008006" key="3">
    <source>
        <dbReference type="Google" id="ProtNLM"/>
    </source>
</evidence>
<reference evidence="2" key="1">
    <citation type="submission" date="2014-12" db="EMBL/GenBank/DDBJ databases">
        <title>Insight into the proteome of Arion vulgaris.</title>
        <authorList>
            <person name="Aradska J."/>
            <person name="Bulat T."/>
            <person name="Smidak R."/>
            <person name="Sarate P."/>
            <person name="Gangsoo J."/>
            <person name="Sialana F."/>
            <person name="Bilban M."/>
            <person name="Lubec G."/>
        </authorList>
    </citation>
    <scope>NUCLEOTIDE SEQUENCE</scope>
    <source>
        <tissue evidence="2">Skin</tissue>
    </source>
</reference>